<name>X1PH90_9ZZZZ</name>
<sequence>WENFVGFFITLALISIILYFVFLLPRKLIQKAWEKGVFFRLIGGALNIFNAAIGLTVFTLVLQAYPIFGWLEQAVMGSGVLTWLVVHLSFVQAMLPELLRHAVTPIVAGPALPMMGRLFA</sequence>
<comment type="caution">
    <text evidence="2">The sequence shown here is derived from an EMBL/GenBank/DDBJ whole genome shotgun (WGS) entry which is preliminary data.</text>
</comment>
<gene>
    <name evidence="2" type="ORF">S06H3_63251</name>
</gene>
<proteinExistence type="predicted"/>
<organism evidence="2">
    <name type="scientific">marine sediment metagenome</name>
    <dbReference type="NCBI Taxonomy" id="412755"/>
    <lineage>
        <taxon>unclassified sequences</taxon>
        <taxon>metagenomes</taxon>
        <taxon>ecological metagenomes</taxon>
    </lineage>
</organism>
<feature type="non-terminal residue" evidence="2">
    <location>
        <position position="1"/>
    </location>
</feature>
<evidence type="ECO:0000313" key="2">
    <source>
        <dbReference type="EMBL" id="GAI55223.1"/>
    </source>
</evidence>
<reference evidence="2" key="1">
    <citation type="journal article" date="2014" name="Front. Microbiol.">
        <title>High frequency of phylogenetically diverse reductive dehalogenase-homologous genes in deep subseafloor sedimentary metagenomes.</title>
        <authorList>
            <person name="Kawai M."/>
            <person name="Futagami T."/>
            <person name="Toyoda A."/>
            <person name="Takaki Y."/>
            <person name="Nishi S."/>
            <person name="Hori S."/>
            <person name="Arai W."/>
            <person name="Tsubouchi T."/>
            <person name="Morono Y."/>
            <person name="Uchiyama I."/>
            <person name="Ito T."/>
            <person name="Fujiyama A."/>
            <person name="Inagaki F."/>
            <person name="Takami H."/>
        </authorList>
    </citation>
    <scope>NUCLEOTIDE SEQUENCE</scope>
    <source>
        <strain evidence="2">Expedition CK06-06</strain>
    </source>
</reference>
<feature type="transmembrane region" description="Helical" evidence="1">
    <location>
        <begin position="37"/>
        <end position="62"/>
    </location>
</feature>
<protein>
    <submittedName>
        <fullName evidence="2">Uncharacterized protein</fullName>
    </submittedName>
</protein>
<dbReference type="AlphaFoldDB" id="X1PH90"/>
<keyword evidence="1" id="KW-0472">Membrane</keyword>
<feature type="transmembrane region" description="Helical" evidence="1">
    <location>
        <begin position="6"/>
        <end position="25"/>
    </location>
</feature>
<keyword evidence="1" id="KW-0812">Transmembrane</keyword>
<dbReference type="EMBL" id="BARV01041912">
    <property type="protein sequence ID" value="GAI55223.1"/>
    <property type="molecule type" value="Genomic_DNA"/>
</dbReference>
<keyword evidence="1" id="KW-1133">Transmembrane helix</keyword>
<accession>X1PH90</accession>
<feature type="transmembrane region" description="Helical" evidence="1">
    <location>
        <begin position="74"/>
        <end position="95"/>
    </location>
</feature>
<evidence type="ECO:0000256" key="1">
    <source>
        <dbReference type="SAM" id="Phobius"/>
    </source>
</evidence>